<evidence type="ECO:0000313" key="6">
    <source>
        <dbReference type="Proteomes" id="UP000282076"/>
    </source>
</evidence>
<accession>A0A494XTM4</accession>
<dbReference type="Proteomes" id="UP000282076">
    <property type="component" value="Unassembled WGS sequence"/>
</dbReference>
<reference evidence="5 6" key="1">
    <citation type="submission" date="2018-10" db="EMBL/GenBank/DDBJ databases">
        <title>Cohnella sp. M2MS4P-1, whole genome shotgun sequence.</title>
        <authorList>
            <person name="Tuo L."/>
        </authorList>
    </citation>
    <scope>NUCLEOTIDE SEQUENCE [LARGE SCALE GENOMIC DNA]</scope>
    <source>
        <strain evidence="5 6">M2MS4P-1</strain>
    </source>
</reference>
<comment type="caution">
    <text evidence="5">The sequence shown here is derived from an EMBL/GenBank/DDBJ whole genome shotgun (WGS) entry which is preliminary data.</text>
</comment>
<dbReference type="InterPro" id="IPR000845">
    <property type="entry name" value="Nucleoside_phosphorylase_d"/>
</dbReference>
<dbReference type="SUPFAM" id="SSF53167">
    <property type="entry name" value="Purine and uridine phosphorylases"/>
    <property type="match status" value="1"/>
</dbReference>
<dbReference type="InterPro" id="IPR035994">
    <property type="entry name" value="Nucleoside_phosphorylase_sf"/>
</dbReference>
<dbReference type="GO" id="GO:0004850">
    <property type="term" value="F:uridine phosphorylase activity"/>
    <property type="evidence" value="ECO:0007669"/>
    <property type="project" value="UniProtKB-EC"/>
</dbReference>
<dbReference type="GO" id="GO:0005829">
    <property type="term" value="C:cytosol"/>
    <property type="evidence" value="ECO:0007669"/>
    <property type="project" value="TreeGrafter"/>
</dbReference>
<proteinExistence type="predicted"/>
<dbReference type="Gene3D" id="3.40.50.1580">
    <property type="entry name" value="Nucleoside phosphorylase domain"/>
    <property type="match status" value="1"/>
</dbReference>
<dbReference type="EMBL" id="RBZM01000005">
    <property type="protein sequence ID" value="RKP53993.1"/>
    <property type="molecule type" value="Genomic_DNA"/>
</dbReference>
<comment type="catalytic activity">
    <reaction evidence="3">
        <text>uridine + phosphate = alpha-D-ribose 1-phosphate + uracil</text>
        <dbReference type="Rhea" id="RHEA:24388"/>
        <dbReference type="ChEBI" id="CHEBI:16704"/>
        <dbReference type="ChEBI" id="CHEBI:17568"/>
        <dbReference type="ChEBI" id="CHEBI:43474"/>
        <dbReference type="ChEBI" id="CHEBI:57720"/>
        <dbReference type="EC" id="2.4.2.3"/>
    </reaction>
</comment>
<evidence type="ECO:0000259" key="4">
    <source>
        <dbReference type="Pfam" id="PF01048"/>
    </source>
</evidence>
<organism evidence="5 6">
    <name type="scientific">Cohnella endophytica</name>
    <dbReference type="NCBI Taxonomy" id="2419778"/>
    <lineage>
        <taxon>Bacteria</taxon>
        <taxon>Bacillati</taxon>
        <taxon>Bacillota</taxon>
        <taxon>Bacilli</taxon>
        <taxon>Bacillales</taxon>
        <taxon>Paenibacillaceae</taxon>
        <taxon>Cohnella</taxon>
    </lineage>
</organism>
<dbReference type="AlphaFoldDB" id="A0A494XTM4"/>
<sequence length="231" mass="25866">MACRTDMKLLDRFQFILPDLCFLTDDPYRVKMIAAHYLDHVEIFTETRGQVGLTGTFNNVPIIVLSAGIGKTSTMAYLTELCLKNQIKRVVYFGDCITNDPGLPIGSIVLINKAYENGKCYDASGKMLQNTEAILRETNIQVQNCVTTTDDHYLIDKKYRISQDSKVLDFTTAPIYKLNETANGLEALSILTVCENMSTNETIEEAARQRGGQIAIQLALRILSFHANILQ</sequence>
<dbReference type="PANTHER" id="PTHR43691:SF11">
    <property type="entry name" value="FI09636P-RELATED"/>
    <property type="match status" value="1"/>
</dbReference>
<dbReference type="GO" id="GO:0009116">
    <property type="term" value="P:nucleoside metabolic process"/>
    <property type="evidence" value="ECO:0007669"/>
    <property type="project" value="InterPro"/>
</dbReference>
<feature type="domain" description="Nucleoside phosphorylase" evidence="4">
    <location>
        <begin position="20"/>
        <end position="127"/>
    </location>
</feature>
<dbReference type="Pfam" id="PF01048">
    <property type="entry name" value="PNP_UDP_1"/>
    <property type="match status" value="1"/>
</dbReference>
<evidence type="ECO:0000256" key="2">
    <source>
        <dbReference type="ARBA" id="ARBA00021980"/>
    </source>
</evidence>
<dbReference type="PANTHER" id="PTHR43691">
    <property type="entry name" value="URIDINE PHOSPHORYLASE"/>
    <property type="match status" value="1"/>
</dbReference>
<name>A0A494XTM4_9BACL</name>
<keyword evidence="6" id="KW-1185">Reference proteome</keyword>
<evidence type="ECO:0000256" key="3">
    <source>
        <dbReference type="ARBA" id="ARBA00048447"/>
    </source>
</evidence>
<evidence type="ECO:0000256" key="1">
    <source>
        <dbReference type="ARBA" id="ARBA00011888"/>
    </source>
</evidence>
<dbReference type="EC" id="2.4.2.3" evidence="1"/>
<gene>
    <name evidence="5" type="ORF">D7Z26_11425</name>
</gene>
<evidence type="ECO:0000313" key="5">
    <source>
        <dbReference type="EMBL" id="RKP53993.1"/>
    </source>
</evidence>
<protein>
    <recommendedName>
        <fullName evidence="2">Uridine phosphorylase</fullName>
        <ecNumber evidence="1">2.4.2.3</ecNumber>
    </recommendedName>
</protein>